<gene>
    <name evidence="3" type="primary">Cenp-C</name>
</gene>
<dbReference type="Proteomes" id="UP000001819">
    <property type="component" value="Chromosome 2"/>
</dbReference>
<feature type="compositionally biased region" description="Basic residues" evidence="1">
    <location>
        <begin position="489"/>
        <end position="498"/>
    </location>
</feature>
<feature type="region of interest" description="Disordered" evidence="1">
    <location>
        <begin position="94"/>
        <end position="216"/>
    </location>
</feature>
<evidence type="ECO:0000313" key="2">
    <source>
        <dbReference type="Proteomes" id="UP000001819"/>
    </source>
</evidence>
<feature type="compositionally biased region" description="Pro residues" evidence="1">
    <location>
        <begin position="1170"/>
        <end position="1179"/>
    </location>
</feature>
<feature type="region of interest" description="Disordered" evidence="1">
    <location>
        <begin position="440"/>
        <end position="514"/>
    </location>
</feature>
<proteinExistence type="predicted"/>
<feature type="compositionally biased region" description="Low complexity" evidence="1">
    <location>
        <begin position="1128"/>
        <end position="1142"/>
    </location>
</feature>
<feature type="region of interest" description="Disordered" evidence="1">
    <location>
        <begin position="672"/>
        <end position="724"/>
    </location>
</feature>
<evidence type="ECO:0000256" key="1">
    <source>
        <dbReference type="SAM" id="MobiDB-lite"/>
    </source>
</evidence>
<reference evidence="2" key="1">
    <citation type="submission" date="2024-06" db="UniProtKB">
        <authorList>
            <consortium name="RefSeq"/>
        </authorList>
    </citation>
    <scope>NUCLEOTIDE SEQUENCE [LARGE SCALE GENOMIC DNA]</scope>
    <source>
        <strain evidence="2">MV2-25</strain>
    </source>
</reference>
<feature type="region of interest" description="Disordered" evidence="1">
    <location>
        <begin position="597"/>
        <end position="640"/>
    </location>
</feature>
<name>A0A6I8VB51_DROPS</name>
<keyword evidence="2" id="KW-1185">Reference proteome</keyword>
<accession>A0A6I8VB51</accession>
<organism evidence="2 3">
    <name type="scientific">Drosophila pseudoobscura pseudoobscura</name>
    <name type="common">Fruit fly</name>
    <dbReference type="NCBI Taxonomy" id="46245"/>
    <lineage>
        <taxon>Eukaryota</taxon>
        <taxon>Metazoa</taxon>
        <taxon>Ecdysozoa</taxon>
        <taxon>Arthropoda</taxon>
        <taxon>Hexapoda</taxon>
        <taxon>Insecta</taxon>
        <taxon>Pterygota</taxon>
        <taxon>Neoptera</taxon>
        <taxon>Endopterygota</taxon>
        <taxon>Diptera</taxon>
        <taxon>Brachycera</taxon>
        <taxon>Muscomorpha</taxon>
        <taxon>Ephydroidea</taxon>
        <taxon>Drosophilidae</taxon>
        <taxon>Drosophila</taxon>
        <taxon>Sophophora</taxon>
    </lineage>
</organism>
<feature type="region of interest" description="Disordered" evidence="1">
    <location>
        <begin position="751"/>
        <end position="895"/>
    </location>
</feature>
<reference evidence="3" key="2">
    <citation type="submission" date="2025-08" db="UniProtKB">
        <authorList>
            <consortium name="RefSeq"/>
        </authorList>
    </citation>
    <scope>IDENTIFICATION</scope>
    <source>
        <strain evidence="3">MV-25-SWS-2005</strain>
        <tissue evidence="3">Whole body</tissue>
    </source>
</reference>
<protein>
    <submittedName>
        <fullName evidence="3">Uncharacterized protein Cenp-C isoform X1</fullName>
    </submittedName>
</protein>
<feature type="region of interest" description="Disordered" evidence="1">
    <location>
        <begin position="379"/>
        <end position="423"/>
    </location>
</feature>
<feature type="compositionally biased region" description="Basic and acidic residues" evidence="1">
    <location>
        <begin position="847"/>
        <end position="858"/>
    </location>
</feature>
<dbReference type="RefSeq" id="XP_015037553.2">
    <property type="nucleotide sequence ID" value="XM_015182067.2"/>
</dbReference>
<feature type="compositionally biased region" description="Basic and acidic residues" evidence="1">
    <location>
        <begin position="613"/>
        <end position="630"/>
    </location>
</feature>
<dbReference type="FunCoup" id="A0A6I8VB51">
    <property type="interactions" value="21"/>
</dbReference>
<evidence type="ECO:0000313" key="3">
    <source>
        <dbReference type="RefSeq" id="XP_015037553.2"/>
    </source>
</evidence>
<feature type="compositionally biased region" description="Polar residues" evidence="1">
    <location>
        <begin position="401"/>
        <end position="410"/>
    </location>
</feature>
<dbReference type="InParanoid" id="A0A6I8VB51"/>
<dbReference type="ExpressionAtlas" id="A0A6I8VB51">
    <property type="expression patterns" value="baseline"/>
</dbReference>
<feature type="compositionally biased region" description="Polar residues" evidence="1">
    <location>
        <begin position="792"/>
        <end position="810"/>
    </location>
</feature>
<sequence length="1326" mass="147482">MSKPKKDKTALELDDILSEPITNSQKLAAFLQRKAAEAQKPKNDLVFGNLSFDLDFDVPVIRKPQSEGTQGNKLMPLQELGNANANILAANETPASDVAHPPPNVASYENLPPQSGRNSPSPTRRRPPRRSGTGGHVPGSDQLRRHAIRRRSQSCGRRQLLQDFDDAANLTRSSSSPFPFVPEISSTPNCNDKILENQPQSRPLTQPQPQPASDAQPINRLASNAAFAAEIAEICEQRFALFENSMAQMDHKGDAPSARPVSRPLTPSERHRTYTIEKRSIPAQLLPSPSSPNISLSKKPVVRVRRFDTLLSPGTTNSLHQSERVSAPVEECYVPETQPQQSQQLAEIVHSLSRNSSVVVIPLGGAFSPKPDAVRPLAQTHSPVVSQAGAAAARTVPVGTPESSSPTASADTHKSLKSKTVSPHRTLQIVEDLDAILTDDESDEQPSGCALNLAPTGGNTTRQSRIRKRNNRKASDDQESSMKLLNLHRSNKSSKSKSKGATAPRLNKAPSAPINGEQFAKELQRMSNYEILDLRKRNSLGRVYPLNGHRKHSAEQQEVLEQNIQWELIRRNLPTETETEALPSSVSLQHKELDYREEATDMPPPAPLGFKDNSQRESRGQSKDRRERPSRSRRREAPMTAELINYMAISKTMETRRKSSRNYCKRSLYTKGNSEVEDVDSVSPEKQLRFSKTCQEPTPGGARSMQSHDVGEEEIPIVPPPPRSLRYSQCLRDLRHSSKSDFDEVMATAHVLDDGDNPRSQSNGQKNILDEIAPPPPEYNDNTEEDGVDVQGKSSFTMSSDAQPRLSNTSVRHRRKEQISPLPSEERAEIDDQSDRITNGNGRRSKRSPEKNEAERQNETVVSRMSKNRSRRLSRMANQEEDIGEPAGNTMDDDATTDRRSAYKEVLPINTVVSSMSEVPAVTDDQPSTSRAALEALTRRTNEPVPEPESEFEARAVVEEEAVVFKKPLARAPRAKSKAKRELNNLRNSVIHNEVEVDFNESSAIRRSRRGQVPLKNTWCHTVSDPRQFAFVRNSMDVTEQKTFKPSLKKSSIARVTKKSVLNRPPLCSSTPRLSQEPLQAVIEDFEPQEPSECSSLGIAPLRWEENDTNAAQTTKKRENKKKNKSQAVEMASEPESEAAASMPPPAPVPKKNGRKKKKQAPQLECDPDPVAPIPPTPSPNVSDNHQAAPMQLMNWLRGYSSNQPTFSMEDSSGNRVGKTVSTVGELMFTNLDDIEYAFYDTKDKATVGYMRFQPLQQREKKRAKGFSLKFVVLFGQFGMDCSVAEVEEDDHCILNIGDMVEIEKGTRYGIQNLLDEVSVLMVIRN</sequence>
<feature type="region of interest" description="Disordered" evidence="1">
    <location>
        <begin position="1085"/>
        <end position="1186"/>
    </location>
</feature>